<gene>
    <name evidence="1" type="ORF">GBAR_LOCUS26192</name>
</gene>
<protein>
    <submittedName>
        <fullName evidence="1">Uncharacterized protein</fullName>
    </submittedName>
</protein>
<comment type="caution">
    <text evidence="1">The sequence shown here is derived from an EMBL/GenBank/DDBJ whole genome shotgun (WGS) entry which is preliminary data.</text>
</comment>
<dbReference type="Proteomes" id="UP001174909">
    <property type="component" value="Unassembled WGS sequence"/>
</dbReference>
<keyword evidence="2" id="KW-1185">Reference proteome</keyword>
<dbReference type="SUPFAM" id="SSF51658">
    <property type="entry name" value="Xylose isomerase-like"/>
    <property type="match status" value="1"/>
</dbReference>
<dbReference type="EMBL" id="CASHTH010003633">
    <property type="protein sequence ID" value="CAI8047396.1"/>
    <property type="molecule type" value="Genomic_DNA"/>
</dbReference>
<sequence>MRQSFDWVGTPKRVRQVCDNVGMPVVVVTARGLPIDKDWEQMEMNKRRMDFAAEVGADCFMFMGAGNHKTVLSMTTTSLR</sequence>
<organism evidence="1 2">
    <name type="scientific">Geodia barretti</name>
    <name type="common">Barrett's horny sponge</name>
    <dbReference type="NCBI Taxonomy" id="519541"/>
    <lineage>
        <taxon>Eukaryota</taxon>
        <taxon>Metazoa</taxon>
        <taxon>Porifera</taxon>
        <taxon>Demospongiae</taxon>
        <taxon>Heteroscleromorpha</taxon>
        <taxon>Tetractinellida</taxon>
        <taxon>Astrophorina</taxon>
        <taxon>Geodiidae</taxon>
        <taxon>Geodia</taxon>
    </lineage>
</organism>
<name>A0AA35XCJ0_GEOBA</name>
<evidence type="ECO:0000313" key="2">
    <source>
        <dbReference type="Proteomes" id="UP001174909"/>
    </source>
</evidence>
<evidence type="ECO:0000313" key="1">
    <source>
        <dbReference type="EMBL" id="CAI8047396.1"/>
    </source>
</evidence>
<dbReference type="InterPro" id="IPR036237">
    <property type="entry name" value="Xyl_isomerase-like_sf"/>
</dbReference>
<accession>A0AA35XCJ0</accession>
<dbReference type="AlphaFoldDB" id="A0AA35XCJ0"/>
<proteinExistence type="predicted"/>
<reference evidence="1" key="1">
    <citation type="submission" date="2023-03" db="EMBL/GenBank/DDBJ databases">
        <authorList>
            <person name="Steffen K."/>
            <person name="Cardenas P."/>
        </authorList>
    </citation>
    <scope>NUCLEOTIDE SEQUENCE</scope>
</reference>